<dbReference type="EMBL" id="LT622870">
    <property type="protein sequence ID" value="SCW22760.1"/>
    <property type="molecule type" value="Genomic_DNA"/>
</dbReference>
<name>A0A1G4NVS0_9FLOR</name>
<organism evidence="1">
    <name type="scientific">Liagoropsis maxima</name>
    <dbReference type="NCBI Taxonomy" id="1653392"/>
    <lineage>
        <taxon>Eukaryota</taxon>
        <taxon>Rhodophyta</taxon>
        <taxon>Florideophyceae</taxon>
        <taxon>Nemaliophycidae</taxon>
        <taxon>Nemaliales</taxon>
        <taxon>Liagoraceae</taxon>
        <taxon>Liagoropsis</taxon>
    </lineage>
</organism>
<keyword evidence="1" id="KW-0934">Plastid</keyword>
<reference evidence="1" key="2">
    <citation type="submission" date="2016-10" db="EMBL/GenBank/DDBJ databases">
        <authorList>
            <person name="de Groot N.N."/>
        </authorList>
    </citation>
    <scope>NUCLEOTIDE SEQUENCE</scope>
    <source>
        <strain evidence="1">J.0256</strain>
    </source>
</reference>
<geneLocation type="chloroplast" evidence="1"/>
<gene>
    <name evidence="1" type="primary">ORF_3</name>
    <name evidence="1" type="ORF">J0256_102</name>
</gene>
<evidence type="ECO:0000313" key="1">
    <source>
        <dbReference type="EMBL" id="SCW22760.1"/>
    </source>
</evidence>
<proteinExistence type="predicted"/>
<dbReference type="GeneID" id="30000938"/>
<sequence>MKIVLQDIQYVELFLSEKTINEIRKSLFYLQKKIYQASKECHYSMVHSFQKLLISLFSIHKLAQHIVIVKYCKTNKPIYTNPSSFINNHIIIQQINKQLMLWCLEAEWQDKLKLDYNQLRTYVQTPSYYISQSRVYLKNCDINYLVDKLQSISWIHTKLIVLFNKQTLNQVVNHYPEYLLLDTEYSLVSLLNSILLNGLQWVYYQQKLQYISDDIIIKYSLKYEIYILNFKKCSMDKFSKCVIDNFLYNISLYYGYNNTFRYLQTHSQLNIVDIIDNIYNKSIVTNLTKYLKNFLYHKDKLGRVRINSNQSIRLTITHINTILYTWLCQYRTLFTYNDLSKIDSAIELMLYKWMRKKRVDKNYSNKVLKRDIRPLSIIYKYDG</sequence>
<accession>A0A1G4NVS0</accession>
<dbReference type="AlphaFoldDB" id="A0A1G4NVS0"/>
<keyword evidence="1" id="KW-0150">Chloroplast</keyword>
<reference evidence="1" key="1">
    <citation type="submission" date="2016-10" db="EMBL/GenBank/DDBJ databases">
        <title>Chloroplast genomes as a tool to resolve red algal phylogenies: a case study in the Nemaliales.</title>
        <authorList>
            <person name="Costa J.F."/>
            <person name="Lin S.M."/>
            <person name="Macaya E.C."/>
            <person name="Fernandez-Garcia C."/>
            <person name="Verbruggen H."/>
        </authorList>
    </citation>
    <scope>NUCLEOTIDE SEQUENCE</scope>
    <source>
        <strain evidence="1">J.0256</strain>
    </source>
</reference>
<protein>
    <submittedName>
        <fullName evidence="1">Uncharacterized protein</fullName>
    </submittedName>
</protein>
<dbReference type="RefSeq" id="YP_009314506.1">
    <property type="nucleotide sequence ID" value="NC_031662.1"/>
</dbReference>